<keyword evidence="1" id="KW-1133">Transmembrane helix</keyword>
<dbReference type="eggNOG" id="COG4232">
    <property type="taxonomic scope" value="Bacteria"/>
</dbReference>
<dbReference type="EMBL" id="CP000681">
    <property type="protein sequence ID" value="ABP74702.1"/>
    <property type="molecule type" value="Genomic_DNA"/>
</dbReference>
<evidence type="ECO:0000256" key="1">
    <source>
        <dbReference type="SAM" id="Phobius"/>
    </source>
</evidence>
<keyword evidence="1" id="KW-0472">Membrane</keyword>
<gene>
    <name evidence="2" type="ordered locus">Sputcn32_0973</name>
</gene>
<feature type="transmembrane region" description="Helical" evidence="1">
    <location>
        <begin position="49"/>
        <end position="68"/>
    </location>
</feature>
<dbReference type="Pfam" id="PF13899">
    <property type="entry name" value="Thioredoxin_7"/>
    <property type="match status" value="1"/>
</dbReference>
<dbReference type="PANTHER" id="PTHR32234">
    <property type="entry name" value="THIOL:DISULFIDE INTERCHANGE PROTEIN DSBD"/>
    <property type="match status" value="1"/>
</dbReference>
<accession>A4Y419</accession>
<dbReference type="InterPro" id="IPR035671">
    <property type="entry name" value="DsbD_gamma"/>
</dbReference>
<name>A4Y419_SHEPC</name>
<sequence length="199" mass="21968">MPTCFRYSQAEAFMGTITLISFILLSLLIGVILLLLWQKRKGKNIPLSVIFTLGFFALGLGSIIGFVHKGEDYQAYQKLQWHTLAPAEIAPLVAQGYTVFVDITSDWCTICQTNKADVTHREQIVNALMAENIILMQGNWSEANSTIESYMRHEGVPGTPYNKIYGPSLPKGIVLPAKLSINDVLNGLAAAQGRPAYSY</sequence>
<evidence type="ECO:0000313" key="2">
    <source>
        <dbReference type="EMBL" id="ABP74702.1"/>
    </source>
</evidence>
<keyword evidence="1" id="KW-0812">Transmembrane</keyword>
<dbReference type="SUPFAM" id="SSF52833">
    <property type="entry name" value="Thioredoxin-like"/>
    <property type="match status" value="1"/>
</dbReference>
<feature type="transmembrane region" description="Helical" evidence="1">
    <location>
        <begin position="12"/>
        <end position="37"/>
    </location>
</feature>
<dbReference type="HOGENOM" id="CLU_1502469_0_0_6"/>
<dbReference type="GO" id="GO:0015035">
    <property type="term" value="F:protein-disulfide reductase activity"/>
    <property type="evidence" value="ECO:0007669"/>
    <property type="project" value="TreeGrafter"/>
</dbReference>
<dbReference type="STRING" id="319224.Sputcn32_0973"/>
<reference evidence="2" key="1">
    <citation type="submission" date="2007-04" db="EMBL/GenBank/DDBJ databases">
        <title>Complete sequence of Shewanella putrefaciens CN-32.</title>
        <authorList>
            <consortium name="US DOE Joint Genome Institute"/>
            <person name="Copeland A."/>
            <person name="Lucas S."/>
            <person name="Lapidus A."/>
            <person name="Barry K."/>
            <person name="Detter J.C."/>
            <person name="Glavina del Rio T."/>
            <person name="Hammon N."/>
            <person name="Israni S."/>
            <person name="Dalin E."/>
            <person name="Tice H."/>
            <person name="Pitluck S."/>
            <person name="Chain P."/>
            <person name="Malfatti S."/>
            <person name="Shin M."/>
            <person name="Vergez L."/>
            <person name="Schmutz J."/>
            <person name="Larimer F."/>
            <person name="Land M."/>
            <person name="Hauser L."/>
            <person name="Kyrpides N."/>
            <person name="Mikhailova N."/>
            <person name="Romine M.F."/>
            <person name="Fredrickson J."/>
            <person name="Tiedje J."/>
            <person name="Richardson P."/>
        </authorList>
    </citation>
    <scope>NUCLEOTIDE SEQUENCE [LARGE SCALE GENOMIC DNA]</scope>
    <source>
        <strain evidence="2">CN-32</strain>
    </source>
</reference>
<dbReference type="KEGG" id="spc:Sputcn32_0973"/>
<protein>
    <submittedName>
        <fullName evidence="2">Thiol:disulfide interchange protein, putative</fullName>
    </submittedName>
</protein>
<dbReference type="InterPro" id="IPR036249">
    <property type="entry name" value="Thioredoxin-like_sf"/>
</dbReference>
<organism evidence="2">
    <name type="scientific">Shewanella putrefaciens (strain CN-32 / ATCC BAA-453)</name>
    <dbReference type="NCBI Taxonomy" id="319224"/>
    <lineage>
        <taxon>Bacteria</taxon>
        <taxon>Pseudomonadati</taxon>
        <taxon>Pseudomonadota</taxon>
        <taxon>Gammaproteobacteria</taxon>
        <taxon>Alteromonadales</taxon>
        <taxon>Shewanellaceae</taxon>
        <taxon>Shewanella</taxon>
    </lineage>
</organism>
<dbReference type="GO" id="GO:0045454">
    <property type="term" value="P:cell redox homeostasis"/>
    <property type="evidence" value="ECO:0007669"/>
    <property type="project" value="TreeGrafter"/>
</dbReference>
<dbReference type="PANTHER" id="PTHR32234:SF3">
    <property type="entry name" value="SUPPRESSION OF COPPER SENSITIVITY PROTEIN"/>
    <property type="match status" value="1"/>
</dbReference>
<dbReference type="Gene3D" id="3.40.30.10">
    <property type="entry name" value="Glutaredoxin"/>
    <property type="match status" value="1"/>
</dbReference>
<dbReference type="CDD" id="cd02953">
    <property type="entry name" value="DsbDgamma"/>
    <property type="match status" value="1"/>
</dbReference>
<proteinExistence type="predicted"/>
<dbReference type="AlphaFoldDB" id="A4Y419"/>